<dbReference type="RefSeq" id="WP_151648832.1">
    <property type="nucleotide sequence ID" value="NZ_WBVY01000009.1"/>
</dbReference>
<name>A0A7V7VQD0_9HYPH</name>
<evidence type="ECO:0000313" key="2">
    <source>
        <dbReference type="EMBL" id="KAB2654883.1"/>
    </source>
</evidence>
<dbReference type="Proteomes" id="UP000460650">
    <property type="component" value="Unassembled WGS sequence"/>
</dbReference>
<protein>
    <submittedName>
        <fullName evidence="2">Uncharacterized protein</fullName>
    </submittedName>
</protein>
<feature type="region of interest" description="Disordered" evidence="1">
    <location>
        <begin position="118"/>
        <end position="141"/>
    </location>
</feature>
<dbReference type="EMBL" id="WBVY01000009">
    <property type="protein sequence ID" value="KAB2654883.1"/>
    <property type="molecule type" value="Genomic_DNA"/>
</dbReference>
<accession>A0A7V7VQD0</accession>
<evidence type="ECO:0000313" key="3">
    <source>
        <dbReference type="Proteomes" id="UP000460650"/>
    </source>
</evidence>
<gene>
    <name evidence="2" type="ORF">F9K94_22755</name>
</gene>
<reference evidence="2 3" key="1">
    <citation type="submission" date="2019-09" db="EMBL/GenBank/DDBJ databases">
        <title>Taxonomic organization of the family Brucellaceae based on a phylogenomic approach.</title>
        <authorList>
            <person name="Leclercq S."/>
            <person name="Cloeckaert A."/>
            <person name="Zygmunt M.S."/>
        </authorList>
    </citation>
    <scope>NUCLEOTIDE SEQUENCE [LARGE SCALE GENOMIC DNA]</scope>
    <source>
        <strain evidence="2 3">TA93</strain>
    </source>
</reference>
<proteinExistence type="predicted"/>
<dbReference type="AlphaFoldDB" id="A0A7V7VQD0"/>
<comment type="caution">
    <text evidence="2">The sequence shown here is derived from an EMBL/GenBank/DDBJ whole genome shotgun (WGS) entry which is preliminary data.</text>
</comment>
<organism evidence="2 3">
    <name type="scientific">Brucella tritici</name>
    <dbReference type="NCBI Taxonomy" id="94626"/>
    <lineage>
        <taxon>Bacteria</taxon>
        <taxon>Pseudomonadati</taxon>
        <taxon>Pseudomonadota</taxon>
        <taxon>Alphaproteobacteria</taxon>
        <taxon>Hyphomicrobiales</taxon>
        <taxon>Brucellaceae</taxon>
        <taxon>Brucella/Ochrobactrum group</taxon>
        <taxon>Brucella</taxon>
    </lineage>
</organism>
<evidence type="ECO:0000256" key="1">
    <source>
        <dbReference type="SAM" id="MobiDB-lite"/>
    </source>
</evidence>
<sequence>MNSALPIHLSVDCEIFTGKALAAWKALEGRYGREISSDEIDHLFARFVFGLTQPFHGEDDPQTHLHVCRTVLALKLSPERIERTLHRVPKTSDEWIATAFDSIEALGVKDGRALSDQLKTTRSTTKPEALSLDRSAQHLEE</sequence>